<keyword evidence="1" id="KW-0808">Transferase</keyword>
<protein>
    <submittedName>
        <fullName evidence="1">Sulfate adenylyltransferase</fullName>
    </submittedName>
</protein>
<reference evidence="1" key="1">
    <citation type="submission" date="2021-07" db="EMBL/GenBank/DDBJ databases">
        <authorList>
            <person name="Catto M.A."/>
            <person name="Jacobson A."/>
            <person name="Kennedy G."/>
            <person name="Labadie P."/>
            <person name="Hunt B.G."/>
            <person name="Srinivasan R."/>
        </authorList>
    </citation>
    <scope>NUCLEOTIDE SEQUENCE</scope>
    <source>
        <strain evidence="1">PL_HMW_Pooled</strain>
        <tissue evidence="1">Head</tissue>
    </source>
</reference>
<reference evidence="1" key="2">
    <citation type="journal article" date="2023" name="BMC Genomics">
        <title>Pest status, molecular evolution, and epigenetic factors derived from the genome assembly of Frankliniella fusca, a thysanopteran phytovirus vector.</title>
        <authorList>
            <person name="Catto M.A."/>
            <person name="Labadie P.E."/>
            <person name="Jacobson A.L."/>
            <person name="Kennedy G.G."/>
            <person name="Srinivasan R."/>
            <person name="Hunt B.G."/>
        </authorList>
    </citation>
    <scope>NUCLEOTIDE SEQUENCE</scope>
    <source>
        <strain evidence="1">PL_HMW_Pooled</strain>
    </source>
</reference>
<dbReference type="Proteomes" id="UP001219518">
    <property type="component" value="Unassembled WGS sequence"/>
</dbReference>
<gene>
    <name evidence="1" type="ORF">KUF71_003998</name>
</gene>
<evidence type="ECO:0000313" key="2">
    <source>
        <dbReference type="Proteomes" id="UP001219518"/>
    </source>
</evidence>
<sequence length="46" mass="5319">MGSFYVLVHDRLAFRSVSAPPRLFFRNFSKKGSKSLKSLYLRNPLS</sequence>
<proteinExistence type="predicted"/>
<organism evidence="1 2">
    <name type="scientific">Frankliniella fusca</name>
    <dbReference type="NCBI Taxonomy" id="407009"/>
    <lineage>
        <taxon>Eukaryota</taxon>
        <taxon>Metazoa</taxon>
        <taxon>Ecdysozoa</taxon>
        <taxon>Arthropoda</taxon>
        <taxon>Hexapoda</taxon>
        <taxon>Insecta</taxon>
        <taxon>Pterygota</taxon>
        <taxon>Neoptera</taxon>
        <taxon>Paraneoptera</taxon>
        <taxon>Thysanoptera</taxon>
        <taxon>Terebrantia</taxon>
        <taxon>Thripoidea</taxon>
        <taxon>Thripidae</taxon>
        <taxon>Frankliniella</taxon>
    </lineage>
</organism>
<accession>A0AAE1GUU1</accession>
<name>A0AAE1GUU1_9NEOP</name>
<keyword evidence="1" id="KW-0548">Nucleotidyltransferase</keyword>
<dbReference type="AlphaFoldDB" id="A0AAE1GUU1"/>
<evidence type="ECO:0000313" key="1">
    <source>
        <dbReference type="EMBL" id="KAK3909642.1"/>
    </source>
</evidence>
<keyword evidence="2" id="KW-1185">Reference proteome</keyword>
<dbReference type="GO" id="GO:0016779">
    <property type="term" value="F:nucleotidyltransferase activity"/>
    <property type="evidence" value="ECO:0007669"/>
    <property type="project" value="UniProtKB-KW"/>
</dbReference>
<comment type="caution">
    <text evidence="1">The sequence shown here is derived from an EMBL/GenBank/DDBJ whole genome shotgun (WGS) entry which is preliminary data.</text>
</comment>
<dbReference type="EMBL" id="JAHWGI010000107">
    <property type="protein sequence ID" value="KAK3909642.1"/>
    <property type="molecule type" value="Genomic_DNA"/>
</dbReference>